<dbReference type="AlphaFoldDB" id="A0AAW5MQR9"/>
<feature type="non-terminal residue" evidence="1">
    <location>
        <position position="1"/>
    </location>
</feature>
<sequence length="52" mass="5702">AIHENVDEQALERLVRQQHNALIKNGLQKVISGDTSSDEVMRVASATLESEA</sequence>
<evidence type="ECO:0000313" key="1">
    <source>
        <dbReference type="EMBL" id="MCR6678489.1"/>
    </source>
</evidence>
<name>A0AAW5MQR9_9ESCH</name>
<dbReference type="EMBL" id="JANPXH010000105">
    <property type="protein sequence ID" value="MCR6678489.1"/>
    <property type="molecule type" value="Genomic_DNA"/>
</dbReference>
<proteinExistence type="predicted"/>
<evidence type="ECO:0000313" key="2">
    <source>
        <dbReference type="Proteomes" id="UP001206878"/>
    </source>
</evidence>
<protein>
    <submittedName>
        <fullName evidence="1">Type II secretion system protein GspE</fullName>
    </submittedName>
</protein>
<accession>A0AAW5MQR9</accession>
<dbReference type="Proteomes" id="UP001206878">
    <property type="component" value="Unassembled WGS sequence"/>
</dbReference>
<organism evidence="1 2">
    <name type="scientific">Escherichia marmotae</name>
    <dbReference type="NCBI Taxonomy" id="1499973"/>
    <lineage>
        <taxon>Bacteria</taxon>
        <taxon>Pseudomonadati</taxon>
        <taxon>Pseudomonadota</taxon>
        <taxon>Gammaproteobacteria</taxon>
        <taxon>Enterobacterales</taxon>
        <taxon>Enterobacteriaceae</taxon>
        <taxon>Escherichia</taxon>
    </lineage>
</organism>
<gene>
    <name evidence="1" type="ORF">NVV43_23370</name>
</gene>
<comment type="caution">
    <text evidence="1">The sequence shown here is derived from an EMBL/GenBank/DDBJ whole genome shotgun (WGS) entry which is preliminary data.</text>
</comment>
<reference evidence="1" key="1">
    <citation type="submission" date="2022-07" db="EMBL/GenBank/DDBJ databases">
        <title>Diversity of ethanolamine utilization by human commensal Escherichia coli.</title>
        <authorList>
            <person name="Jubelin G."/>
        </authorList>
    </citation>
    <scope>NUCLEOTIDE SEQUENCE</scope>
    <source>
        <strain evidence="1">S1</strain>
    </source>
</reference>